<evidence type="ECO:0000256" key="1">
    <source>
        <dbReference type="ARBA" id="ARBA00004123"/>
    </source>
</evidence>
<name>A0AAV9BHZ8_ACOGR</name>
<keyword evidence="2" id="KW-0805">Transcription regulation</keyword>
<keyword evidence="4" id="KW-0804">Transcription</keyword>
<feature type="domain" description="BZIP" evidence="7">
    <location>
        <begin position="35"/>
        <end position="85"/>
    </location>
</feature>
<feature type="coiled-coil region" evidence="6">
    <location>
        <begin position="46"/>
        <end position="80"/>
    </location>
</feature>
<dbReference type="InterPro" id="IPR004827">
    <property type="entry name" value="bZIP"/>
</dbReference>
<dbReference type="FunFam" id="1.20.5.170:FF:000020">
    <property type="entry name" value="BZIP transcription factor"/>
    <property type="match status" value="1"/>
</dbReference>
<accession>A0AAV9BHZ8</accession>
<dbReference type="GO" id="GO:0045893">
    <property type="term" value="P:positive regulation of DNA-templated transcription"/>
    <property type="evidence" value="ECO:0007669"/>
    <property type="project" value="TreeGrafter"/>
</dbReference>
<dbReference type="GO" id="GO:0003700">
    <property type="term" value="F:DNA-binding transcription factor activity"/>
    <property type="evidence" value="ECO:0007669"/>
    <property type="project" value="InterPro"/>
</dbReference>
<reference evidence="8" key="1">
    <citation type="journal article" date="2023" name="Nat. Commun.">
        <title>Diploid and tetraploid genomes of Acorus and the evolution of monocots.</title>
        <authorList>
            <person name="Ma L."/>
            <person name="Liu K.W."/>
            <person name="Li Z."/>
            <person name="Hsiao Y.Y."/>
            <person name="Qi Y."/>
            <person name="Fu T."/>
            <person name="Tang G.D."/>
            <person name="Zhang D."/>
            <person name="Sun W.H."/>
            <person name="Liu D.K."/>
            <person name="Li Y."/>
            <person name="Chen G.Z."/>
            <person name="Liu X.D."/>
            <person name="Liao X.Y."/>
            <person name="Jiang Y.T."/>
            <person name="Yu X."/>
            <person name="Hao Y."/>
            <person name="Huang J."/>
            <person name="Zhao X.W."/>
            <person name="Ke S."/>
            <person name="Chen Y.Y."/>
            <person name="Wu W.L."/>
            <person name="Hsu J.L."/>
            <person name="Lin Y.F."/>
            <person name="Huang M.D."/>
            <person name="Li C.Y."/>
            <person name="Huang L."/>
            <person name="Wang Z.W."/>
            <person name="Zhao X."/>
            <person name="Zhong W.Y."/>
            <person name="Peng D.H."/>
            <person name="Ahmad S."/>
            <person name="Lan S."/>
            <person name="Zhang J.S."/>
            <person name="Tsai W.C."/>
            <person name="Van de Peer Y."/>
            <person name="Liu Z.J."/>
        </authorList>
    </citation>
    <scope>NUCLEOTIDE SEQUENCE</scope>
    <source>
        <strain evidence="8">SCP</strain>
    </source>
</reference>
<dbReference type="InterPro" id="IPR045314">
    <property type="entry name" value="bZIP_plant_GBF1"/>
</dbReference>
<dbReference type="SMART" id="SM00338">
    <property type="entry name" value="BRLZ"/>
    <property type="match status" value="1"/>
</dbReference>
<dbReference type="GO" id="GO:0005634">
    <property type="term" value="C:nucleus"/>
    <property type="evidence" value="ECO:0007669"/>
    <property type="project" value="UniProtKB-SubCell"/>
</dbReference>
<evidence type="ECO:0000259" key="7">
    <source>
        <dbReference type="PROSITE" id="PS50217"/>
    </source>
</evidence>
<keyword evidence="5" id="KW-0539">Nucleus</keyword>
<evidence type="ECO:0000256" key="2">
    <source>
        <dbReference type="ARBA" id="ARBA00023015"/>
    </source>
</evidence>
<comment type="subcellular location">
    <subcellularLocation>
        <location evidence="1">Nucleus</location>
    </subcellularLocation>
</comment>
<dbReference type="PROSITE" id="PS00036">
    <property type="entry name" value="BZIP_BASIC"/>
    <property type="match status" value="1"/>
</dbReference>
<dbReference type="AlphaFoldDB" id="A0AAV9BHZ8"/>
<evidence type="ECO:0000313" key="8">
    <source>
        <dbReference type="EMBL" id="KAK1275737.1"/>
    </source>
</evidence>
<keyword evidence="6" id="KW-0175">Coiled coil</keyword>
<evidence type="ECO:0000313" key="9">
    <source>
        <dbReference type="Proteomes" id="UP001179952"/>
    </source>
</evidence>
<proteinExistence type="predicted"/>
<dbReference type="Pfam" id="PF00170">
    <property type="entry name" value="bZIP_1"/>
    <property type="match status" value="1"/>
</dbReference>
<evidence type="ECO:0000256" key="5">
    <source>
        <dbReference type="ARBA" id="ARBA00023242"/>
    </source>
</evidence>
<dbReference type="CDD" id="cd14702">
    <property type="entry name" value="bZIP_plant_GBF1"/>
    <property type="match status" value="1"/>
</dbReference>
<dbReference type="PROSITE" id="PS50217">
    <property type="entry name" value="BZIP"/>
    <property type="match status" value="1"/>
</dbReference>
<reference evidence="8" key="2">
    <citation type="submission" date="2023-06" db="EMBL/GenBank/DDBJ databases">
        <authorList>
            <person name="Ma L."/>
            <person name="Liu K.-W."/>
            <person name="Li Z."/>
            <person name="Hsiao Y.-Y."/>
            <person name="Qi Y."/>
            <person name="Fu T."/>
            <person name="Tang G."/>
            <person name="Zhang D."/>
            <person name="Sun W.-H."/>
            <person name="Liu D.-K."/>
            <person name="Li Y."/>
            <person name="Chen G.-Z."/>
            <person name="Liu X.-D."/>
            <person name="Liao X.-Y."/>
            <person name="Jiang Y.-T."/>
            <person name="Yu X."/>
            <person name="Hao Y."/>
            <person name="Huang J."/>
            <person name="Zhao X.-W."/>
            <person name="Ke S."/>
            <person name="Chen Y.-Y."/>
            <person name="Wu W.-L."/>
            <person name="Hsu J.-L."/>
            <person name="Lin Y.-F."/>
            <person name="Huang M.-D."/>
            <person name="Li C.-Y."/>
            <person name="Huang L."/>
            <person name="Wang Z.-W."/>
            <person name="Zhao X."/>
            <person name="Zhong W.-Y."/>
            <person name="Peng D.-H."/>
            <person name="Ahmad S."/>
            <person name="Lan S."/>
            <person name="Zhang J.-S."/>
            <person name="Tsai W.-C."/>
            <person name="Van De Peer Y."/>
            <person name="Liu Z.-J."/>
        </authorList>
    </citation>
    <scope>NUCLEOTIDE SEQUENCE</scope>
    <source>
        <strain evidence="8">SCP</strain>
        <tissue evidence="8">Leaves</tissue>
    </source>
</reference>
<comment type="caution">
    <text evidence="8">The sequence shown here is derived from an EMBL/GenBank/DDBJ whole genome shotgun (WGS) entry which is preliminary data.</text>
</comment>
<evidence type="ECO:0000256" key="4">
    <source>
        <dbReference type="ARBA" id="ARBA00023163"/>
    </source>
</evidence>
<dbReference type="SUPFAM" id="SSF57959">
    <property type="entry name" value="Leucine zipper domain"/>
    <property type="match status" value="1"/>
</dbReference>
<dbReference type="Gene3D" id="1.20.5.170">
    <property type="match status" value="1"/>
</dbReference>
<evidence type="ECO:0000256" key="6">
    <source>
        <dbReference type="SAM" id="Coils"/>
    </source>
</evidence>
<dbReference type="PANTHER" id="PTHR45764">
    <property type="entry name" value="BZIP TRANSCRIPTION FACTOR 44"/>
    <property type="match status" value="1"/>
</dbReference>
<keyword evidence="9" id="KW-1185">Reference proteome</keyword>
<sequence length="138" mass="15989">MFTIPVSFEDGLDGWFDRPVQTGPDPIDPASAAADERRLRRMISNRESARRSRMRKQKHLEDLRSQVNRIRSENREIANRVGLLSHHSQLLCLENKRLQSESATLRRRLAEIRYYLVMLELRTAAAVPINEQIPSIIA</sequence>
<keyword evidence="3" id="KW-0238">DNA-binding</keyword>
<dbReference type="Proteomes" id="UP001179952">
    <property type="component" value="Unassembled WGS sequence"/>
</dbReference>
<dbReference type="EMBL" id="JAUJYN010000003">
    <property type="protein sequence ID" value="KAK1275737.1"/>
    <property type="molecule type" value="Genomic_DNA"/>
</dbReference>
<evidence type="ECO:0000256" key="3">
    <source>
        <dbReference type="ARBA" id="ARBA00023125"/>
    </source>
</evidence>
<protein>
    <submittedName>
        <fullName evidence="8">Light-inducible protein CPRF2</fullName>
    </submittedName>
</protein>
<dbReference type="PANTHER" id="PTHR45764:SF21">
    <property type="entry name" value="OS03G0770000 PROTEIN"/>
    <property type="match status" value="1"/>
</dbReference>
<organism evidence="8 9">
    <name type="scientific">Acorus gramineus</name>
    <name type="common">Dwarf sweet flag</name>
    <dbReference type="NCBI Taxonomy" id="55184"/>
    <lineage>
        <taxon>Eukaryota</taxon>
        <taxon>Viridiplantae</taxon>
        <taxon>Streptophyta</taxon>
        <taxon>Embryophyta</taxon>
        <taxon>Tracheophyta</taxon>
        <taxon>Spermatophyta</taxon>
        <taxon>Magnoliopsida</taxon>
        <taxon>Liliopsida</taxon>
        <taxon>Acoraceae</taxon>
        <taxon>Acorus</taxon>
    </lineage>
</organism>
<dbReference type="GO" id="GO:0000976">
    <property type="term" value="F:transcription cis-regulatory region binding"/>
    <property type="evidence" value="ECO:0007669"/>
    <property type="project" value="TreeGrafter"/>
</dbReference>
<dbReference type="GO" id="GO:0046982">
    <property type="term" value="F:protein heterodimerization activity"/>
    <property type="evidence" value="ECO:0007669"/>
    <property type="project" value="UniProtKB-ARBA"/>
</dbReference>
<dbReference type="InterPro" id="IPR046347">
    <property type="entry name" value="bZIP_sf"/>
</dbReference>
<gene>
    <name evidence="8" type="ORF">QJS04_geneDACA016004</name>
</gene>